<dbReference type="EMBL" id="KV878211">
    <property type="protein sequence ID" value="OJJ37063.1"/>
    <property type="molecule type" value="Genomic_DNA"/>
</dbReference>
<dbReference type="GO" id="GO:0004674">
    <property type="term" value="F:protein serine/threonine kinase activity"/>
    <property type="evidence" value="ECO:0007669"/>
    <property type="project" value="TreeGrafter"/>
</dbReference>
<dbReference type="InterPro" id="IPR011009">
    <property type="entry name" value="Kinase-like_dom_sf"/>
</dbReference>
<dbReference type="AlphaFoldDB" id="A0A1L9RQB7"/>
<evidence type="ECO:0000313" key="4">
    <source>
        <dbReference type="Proteomes" id="UP000184383"/>
    </source>
</evidence>
<accession>A0A1L9RQB7</accession>
<organism evidence="3 4">
    <name type="scientific">Aspergillus wentii DTO 134E9</name>
    <dbReference type="NCBI Taxonomy" id="1073089"/>
    <lineage>
        <taxon>Eukaryota</taxon>
        <taxon>Fungi</taxon>
        <taxon>Dikarya</taxon>
        <taxon>Ascomycota</taxon>
        <taxon>Pezizomycotina</taxon>
        <taxon>Eurotiomycetes</taxon>
        <taxon>Eurotiomycetidae</taxon>
        <taxon>Eurotiales</taxon>
        <taxon>Aspergillaceae</taxon>
        <taxon>Aspergillus</taxon>
        <taxon>Aspergillus subgen. Cremei</taxon>
    </lineage>
</organism>
<dbReference type="STRING" id="1073089.A0A1L9RQB7"/>
<dbReference type="InterPro" id="IPR000719">
    <property type="entry name" value="Prot_kinase_dom"/>
</dbReference>
<evidence type="ECO:0000313" key="3">
    <source>
        <dbReference type="EMBL" id="OJJ37063.1"/>
    </source>
</evidence>
<dbReference type="VEuPathDB" id="FungiDB:ASPWEDRAFT_170557"/>
<gene>
    <name evidence="3" type="ORF">ASPWEDRAFT_170557</name>
</gene>
<dbReference type="OrthoDB" id="1046782at2759"/>
<dbReference type="PROSITE" id="PS50011">
    <property type="entry name" value="PROTEIN_KINASE_DOM"/>
    <property type="match status" value="1"/>
</dbReference>
<dbReference type="CDD" id="cd00180">
    <property type="entry name" value="PKc"/>
    <property type="match status" value="1"/>
</dbReference>
<feature type="domain" description="Protein kinase" evidence="2">
    <location>
        <begin position="178"/>
        <end position="519"/>
    </location>
</feature>
<dbReference type="PANTHER" id="PTHR24359:SF1">
    <property type="entry name" value="INHIBITOR OF NUCLEAR FACTOR KAPPA-B KINASE EPSILON SUBUNIT HOMOLOG 1-RELATED"/>
    <property type="match status" value="1"/>
</dbReference>
<dbReference type="GeneID" id="63746489"/>
<protein>
    <recommendedName>
        <fullName evidence="2">Protein kinase domain-containing protein</fullName>
    </recommendedName>
</protein>
<evidence type="ECO:0000256" key="1">
    <source>
        <dbReference type="SAM" id="MobiDB-lite"/>
    </source>
</evidence>
<evidence type="ECO:0000259" key="2">
    <source>
        <dbReference type="PROSITE" id="PS50011"/>
    </source>
</evidence>
<dbReference type="Proteomes" id="UP000184383">
    <property type="component" value="Unassembled WGS sequence"/>
</dbReference>
<dbReference type="SMART" id="SM00220">
    <property type="entry name" value="S_TKc"/>
    <property type="match status" value="1"/>
</dbReference>
<sequence length="535" mass="61833">MSTLFTPPDSPPSSVTHSDGPAKRLKEQLRNTRTEDTANHRFYIPREIQYDLINRDIVSEIAAQIDRPRVQQSTIEEICTRGRALFAILVLIKKQADIQPFLDEGILDASLPLQRVNGTKHFSLQTKHGRRVKSVVGWNSGCREKFDRIQWWFLAPIFEDLEHYELDENVVLPTVPFEDKNSSLDSGGYSEVYPVRIHHTHHRWSAIADPESTGPVVAIKRLIQSEEEEFKREQEILIQLTPKGHPHLIKLLSTFQQGGKWHLMFPFADSNLRAYWEVHSMPVFDQDTIQWVLKQMVGIASALARIHSFVGTFHRKIPRKVEVADGTIIQVQDQEKLYGRHGDIKPENFLWFKDTPGVDDPMGVIQLADFGLGRFHGRDSRSRTHASTVPYSPTYEPPECKIGRSVSRVYDMWSLGCVYLEFVTWLVLGFKEIEGFSDYRGEWSEEMLINDDNFYTITSDKEAIVRPKVCTWVERLHYHERSSQVIHDLLHLIMGHMVVVEPVARMKSKDLQEQLNKLLWRATNDRDYALKPVAC</sequence>
<dbReference type="Pfam" id="PF00069">
    <property type="entry name" value="Pkinase"/>
    <property type="match status" value="1"/>
</dbReference>
<dbReference type="GO" id="GO:0005524">
    <property type="term" value="F:ATP binding"/>
    <property type="evidence" value="ECO:0007669"/>
    <property type="project" value="InterPro"/>
</dbReference>
<reference evidence="4" key="1">
    <citation type="journal article" date="2017" name="Genome Biol.">
        <title>Comparative genomics reveals high biological diversity and specific adaptations in the industrially and medically important fungal genus Aspergillus.</title>
        <authorList>
            <person name="de Vries R.P."/>
            <person name="Riley R."/>
            <person name="Wiebenga A."/>
            <person name="Aguilar-Osorio G."/>
            <person name="Amillis S."/>
            <person name="Uchima C.A."/>
            <person name="Anderluh G."/>
            <person name="Asadollahi M."/>
            <person name="Askin M."/>
            <person name="Barry K."/>
            <person name="Battaglia E."/>
            <person name="Bayram O."/>
            <person name="Benocci T."/>
            <person name="Braus-Stromeyer S.A."/>
            <person name="Caldana C."/>
            <person name="Canovas D."/>
            <person name="Cerqueira G.C."/>
            <person name="Chen F."/>
            <person name="Chen W."/>
            <person name="Choi C."/>
            <person name="Clum A."/>
            <person name="Dos Santos R.A."/>
            <person name="Damasio A.R."/>
            <person name="Diallinas G."/>
            <person name="Emri T."/>
            <person name="Fekete E."/>
            <person name="Flipphi M."/>
            <person name="Freyberg S."/>
            <person name="Gallo A."/>
            <person name="Gournas C."/>
            <person name="Habgood R."/>
            <person name="Hainaut M."/>
            <person name="Harispe M.L."/>
            <person name="Henrissat B."/>
            <person name="Hilden K.S."/>
            <person name="Hope R."/>
            <person name="Hossain A."/>
            <person name="Karabika E."/>
            <person name="Karaffa L."/>
            <person name="Karanyi Z."/>
            <person name="Krasevec N."/>
            <person name="Kuo A."/>
            <person name="Kusch H."/>
            <person name="LaButti K."/>
            <person name="Lagendijk E.L."/>
            <person name="Lapidus A."/>
            <person name="Levasseur A."/>
            <person name="Lindquist E."/>
            <person name="Lipzen A."/>
            <person name="Logrieco A.F."/>
            <person name="MacCabe A."/>
            <person name="Maekelae M.R."/>
            <person name="Malavazi I."/>
            <person name="Melin P."/>
            <person name="Meyer V."/>
            <person name="Mielnichuk N."/>
            <person name="Miskei M."/>
            <person name="Molnar A.P."/>
            <person name="Mule G."/>
            <person name="Ngan C.Y."/>
            <person name="Orejas M."/>
            <person name="Orosz E."/>
            <person name="Ouedraogo J.P."/>
            <person name="Overkamp K.M."/>
            <person name="Park H.-S."/>
            <person name="Perrone G."/>
            <person name="Piumi F."/>
            <person name="Punt P.J."/>
            <person name="Ram A.F."/>
            <person name="Ramon A."/>
            <person name="Rauscher S."/>
            <person name="Record E."/>
            <person name="Riano-Pachon D.M."/>
            <person name="Robert V."/>
            <person name="Roehrig J."/>
            <person name="Ruller R."/>
            <person name="Salamov A."/>
            <person name="Salih N.S."/>
            <person name="Samson R.A."/>
            <person name="Sandor E."/>
            <person name="Sanguinetti M."/>
            <person name="Schuetze T."/>
            <person name="Sepcic K."/>
            <person name="Shelest E."/>
            <person name="Sherlock G."/>
            <person name="Sophianopoulou V."/>
            <person name="Squina F.M."/>
            <person name="Sun H."/>
            <person name="Susca A."/>
            <person name="Todd R.B."/>
            <person name="Tsang A."/>
            <person name="Unkles S.E."/>
            <person name="van de Wiele N."/>
            <person name="van Rossen-Uffink D."/>
            <person name="Oliveira J.V."/>
            <person name="Vesth T.C."/>
            <person name="Visser J."/>
            <person name="Yu J.-H."/>
            <person name="Zhou M."/>
            <person name="Andersen M.R."/>
            <person name="Archer D.B."/>
            <person name="Baker S.E."/>
            <person name="Benoit I."/>
            <person name="Brakhage A.A."/>
            <person name="Braus G.H."/>
            <person name="Fischer R."/>
            <person name="Frisvad J.C."/>
            <person name="Goldman G.H."/>
            <person name="Houbraken J."/>
            <person name="Oakley B."/>
            <person name="Pocsi I."/>
            <person name="Scazzocchio C."/>
            <person name="Seiboth B."/>
            <person name="vanKuyk P.A."/>
            <person name="Wortman J."/>
            <person name="Dyer P.S."/>
            <person name="Grigoriev I.V."/>
        </authorList>
    </citation>
    <scope>NUCLEOTIDE SEQUENCE [LARGE SCALE GENOMIC DNA]</scope>
    <source>
        <strain evidence="4">DTO 134E9</strain>
    </source>
</reference>
<dbReference type="Gene3D" id="1.10.510.10">
    <property type="entry name" value="Transferase(Phosphotransferase) domain 1"/>
    <property type="match status" value="1"/>
</dbReference>
<dbReference type="Gene3D" id="3.30.200.20">
    <property type="entry name" value="Phosphorylase Kinase, domain 1"/>
    <property type="match status" value="1"/>
</dbReference>
<dbReference type="SUPFAM" id="SSF56112">
    <property type="entry name" value="Protein kinase-like (PK-like)"/>
    <property type="match status" value="1"/>
</dbReference>
<keyword evidence="4" id="KW-1185">Reference proteome</keyword>
<feature type="region of interest" description="Disordered" evidence="1">
    <location>
        <begin position="1"/>
        <end position="22"/>
    </location>
</feature>
<dbReference type="RefSeq" id="XP_040690739.1">
    <property type="nucleotide sequence ID" value="XM_040830641.1"/>
</dbReference>
<proteinExistence type="predicted"/>
<dbReference type="PANTHER" id="PTHR24359">
    <property type="entry name" value="SERINE/THREONINE-PROTEIN KINASE SBK1"/>
    <property type="match status" value="1"/>
</dbReference>
<name>A0A1L9RQB7_ASPWE</name>